<evidence type="ECO:0000313" key="1">
    <source>
        <dbReference type="EMBL" id="SPX43136.1"/>
    </source>
</evidence>
<dbReference type="AlphaFoldDB" id="A0A2X1RME7"/>
<dbReference type="Gene3D" id="3.60.15.10">
    <property type="entry name" value="Ribonuclease Z/Hydroxyacylglutathione hydrolase-like"/>
    <property type="match status" value="1"/>
</dbReference>
<accession>A0A2X1RME7</accession>
<sequence>MYYFKVGIGRTDFPLGDYETLISSIRTKLLPLNDDLIIIAGHGFLHNHWARKADQSIFKS</sequence>
<gene>
    <name evidence="1" type="ORF">NCTC11872_02791</name>
</gene>
<proteinExistence type="predicted"/>
<dbReference type="InterPro" id="IPR036866">
    <property type="entry name" value="RibonucZ/Hydroxyglut_hydro"/>
</dbReference>
<protein>
    <submittedName>
        <fullName evidence="1">Metal-binding enzyme</fullName>
    </submittedName>
</protein>
<organism evidence="1 2">
    <name type="scientific">Haemophilus influenzae</name>
    <dbReference type="NCBI Taxonomy" id="727"/>
    <lineage>
        <taxon>Bacteria</taxon>
        <taxon>Pseudomonadati</taxon>
        <taxon>Pseudomonadota</taxon>
        <taxon>Gammaproteobacteria</taxon>
        <taxon>Pasteurellales</taxon>
        <taxon>Pasteurellaceae</taxon>
        <taxon>Haemophilus</taxon>
    </lineage>
</organism>
<reference evidence="1 2" key="1">
    <citation type="submission" date="2018-06" db="EMBL/GenBank/DDBJ databases">
        <authorList>
            <consortium name="Pathogen Informatics"/>
            <person name="Doyle S."/>
        </authorList>
    </citation>
    <scope>NUCLEOTIDE SEQUENCE [LARGE SCALE GENOMIC DNA]</scope>
    <source>
        <strain evidence="1 2">NCTC11872</strain>
    </source>
</reference>
<name>A0A2X1RME7_HAEIF</name>
<evidence type="ECO:0000313" key="2">
    <source>
        <dbReference type="Proteomes" id="UP000249936"/>
    </source>
</evidence>
<dbReference type="SUPFAM" id="SSF56281">
    <property type="entry name" value="Metallo-hydrolase/oxidoreductase"/>
    <property type="match status" value="1"/>
</dbReference>
<dbReference type="EMBL" id="UASK01000011">
    <property type="protein sequence ID" value="SPX43136.1"/>
    <property type="molecule type" value="Genomic_DNA"/>
</dbReference>
<dbReference type="Proteomes" id="UP000249936">
    <property type="component" value="Unassembled WGS sequence"/>
</dbReference>